<organism evidence="3 4">
    <name type="scientific">Colocasia esculenta</name>
    <name type="common">Wild taro</name>
    <name type="synonym">Arum esculentum</name>
    <dbReference type="NCBI Taxonomy" id="4460"/>
    <lineage>
        <taxon>Eukaryota</taxon>
        <taxon>Viridiplantae</taxon>
        <taxon>Streptophyta</taxon>
        <taxon>Embryophyta</taxon>
        <taxon>Tracheophyta</taxon>
        <taxon>Spermatophyta</taxon>
        <taxon>Magnoliopsida</taxon>
        <taxon>Liliopsida</taxon>
        <taxon>Araceae</taxon>
        <taxon>Aroideae</taxon>
        <taxon>Colocasieae</taxon>
        <taxon>Colocasia</taxon>
    </lineage>
</organism>
<reference evidence="3" key="1">
    <citation type="submission" date="2017-07" db="EMBL/GenBank/DDBJ databases">
        <title>Taro Niue Genome Assembly and Annotation.</title>
        <authorList>
            <person name="Atibalentja N."/>
            <person name="Keating K."/>
            <person name="Fields C.J."/>
        </authorList>
    </citation>
    <scope>NUCLEOTIDE SEQUENCE</scope>
    <source>
        <strain evidence="3">Niue_2</strain>
        <tissue evidence="3">Leaf</tissue>
    </source>
</reference>
<dbReference type="EMBL" id="NMUH01003268">
    <property type="protein sequence ID" value="MQM04699.1"/>
    <property type="molecule type" value="Genomic_DNA"/>
</dbReference>
<feature type="region of interest" description="Disordered" evidence="1">
    <location>
        <begin position="132"/>
        <end position="153"/>
    </location>
</feature>
<comment type="caution">
    <text evidence="3">The sequence shown here is derived from an EMBL/GenBank/DDBJ whole genome shotgun (WGS) entry which is preliminary data.</text>
</comment>
<dbReference type="AlphaFoldDB" id="A0A843W5U6"/>
<keyword evidence="2" id="KW-0472">Membrane</keyword>
<name>A0A843W5U6_COLES</name>
<protein>
    <submittedName>
        <fullName evidence="3">Uncharacterized protein</fullName>
    </submittedName>
</protein>
<feature type="region of interest" description="Disordered" evidence="1">
    <location>
        <begin position="222"/>
        <end position="250"/>
    </location>
</feature>
<evidence type="ECO:0000313" key="4">
    <source>
        <dbReference type="Proteomes" id="UP000652761"/>
    </source>
</evidence>
<evidence type="ECO:0000256" key="2">
    <source>
        <dbReference type="SAM" id="Phobius"/>
    </source>
</evidence>
<keyword evidence="4" id="KW-1185">Reference proteome</keyword>
<dbReference type="PANTHER" id="PTHR33564:SF8">
    <property type="entry name" value="TRANSMEMBRANE PROTEIN"/>
    <property type="match status" value="1"/>
</dbReference>
<evidence type="ECO:0000256" key="1">
    <source>
        <dbReference type="SAM" id="MobiDB-lite"/>
    </source>
</evidence>
<dbReference type="Proteomes" id="UP000652761">
    <property type="component" value="Unassembled WGS sequence"/>
</dbReference>
<feature type="region of interest" description="Disordered" evidence="1">
    <location>
        <begin position="46"/>
        <end position="65"/>
    </location>
</feature>
<proteinExistence type="predicted"/>
<keyword evidence="2" id="KW-1133">Transmembrane helix</keyword>
<accession>A0A843W5U6</accession>
<feature type="transmembrane region" description="Helical" evidence="2">
    <location>
        <begin position="158"/>
        <end position="178"/>
    </location>
</feature>
<evidence type="ECO:0000313" key="3">
    <source>
        <dbReference type="EMBL" id="MQM04699.1"/>
    </source>
</evidence>
<gene>
    <name evidence="3" type="ORF">Taro_037513</name>
</gene>
<dbReference type="PANTHER" id="PTHR33564">
    <property type="entry name" value="TRANSMEMBRANE PROTEIN"/>
    <property type="match status" value="1"/>
</dbReference>
<keyword evidence="2" id="KW-0812">Transmembrane</keyword>
<sequence>MARVAANFGWRRLEVLMAGTVYKVSRRKRVGVSSRPVVPRSLFMAVPAQRPRGGGETGNPDTHSGLPHTPLSLSLISLCLLHLHRRGYLSLEVVRCRSGWWWSLTLPCPQGREGLGVGGRLRDQTESSVGGFGALGRRTLGGEEGKTGRREMESPGCMGLMAVMAVSGSVAFVAVQLHRRLAAEFMEKVHLELGTGQGGDGGCRSAKKCPKKVRFAADVVEPSSNNEEYRRRRSSAGGGLTRPEFASCRS</sequence>
<dbReference type="OrthoDB" id="1904110at2759"/>
<feature type="compositionally biased region" description="Basic and acidic residues" evidence="1">
    <location>
        <begin position="140"/>
        <end position="153"/>
    </location>
</feature>